<dbReference type="GO" id="GO:0006915">
    <property type="term" value="P:apoptotic process"/>
    <property type="evidence" value="ECO:0007669"/>
    <property type="project" value="UniProtKB-UniRule"/>
</dbReference>
<feature type="domain" description="CIDE-N" evidence="3">
    <location>
        <begin position="39"/>
        <end position="116"/>
    </location>
</feature>
<protein>
    <recommendedName>
        <fullName evidence="3">CIDE-N domain-containing protein</fullName>
    </recommendedName>
</protein>
<reference evidence="4 5" key="1">
    <citation type="submission" date="2024-06" db="EMBL/GenBank/DDBJ databases">
        <authorList>
            <person name="Pan Q."/>
            <person name="Wen M."/>
            <person name="Jouanno E."/>
            <person name="Zahm M."/>
            <person name="Klopp C."/>
            <person name="Cabau C."/>
            <person name="Louis A."/>
            <person name="Berthelot C."/>
            <person name="Parey E."/>
            <person name="Roest Crollius H."/>
            <person name="Montfort J."/>
            <person name="Robinson-Rechavi M."/>
            <person name="Bouchez O."/>
            <person name="Lampietro C."/>
            <person name="Lopez Roques C."/>
            <person name="Donnadieu C."/>
            <person name="Postlethwait J."/>
            <person name="Bobe J."/>
            <person name="Verreycken H."/>
            <person name="Guiguen Y."/>
        </authorList>
    </citation>
    <scope>NUCLEOTIDE SEQUENCE [LARGE SCALE GENOMIC DNA]</scope>
    <source>
        <strain evidence="4">Up_M1</strain>
        <tissue evidence="4">Testis</tissue>
    </source>
</reference>
<keyword evidence="1 2" id="KW-0053">Apoptosis</keyword>
<accession>A0ABD0XCY0</accession>
<dbReference type="Pfam" id="PF02017">
    <property type="entry name" value="CIDE-N"/>
    <property type="match status" value="1"/>
</dbReference>
<dbReference type="EMBL" id="JAGEUA010000002">
    <property type="protein sequence ID" value="KAL1006779.1"/>
    <property type="molecule type" value="Genomic_DNA"/>
</dbReference>
<dbReference type="SUPFAM" id="SSF54277">
    <property type="entry name" value="CAD &amp; PB1 domains"/>
    <property type="match status" value="1"/>
</dbReference>
<evidence type="ECO:0000313" key="4">
    <source>
        <dbReference type="EMBL" id="KAL1006779.1"/>
    </source>
</evidence>
<dbReference type="InterPro" id="IPR003508">
    <property type="entry name" value="CIDE-N_dom"/>
</dbReference>
<dbReference type="AlphaFoldDB" id="A0ABD0XCY0"/>
<name>A0ABD0XCY0_UMBPY</name>
<gene>
    <name evidence="4" type="ORF">UPYG_G00076990</name>
</gene>
<organism evidence="4 5">
    <name type="scientific">Umbra pygmaea</name>
    <name type="common">Eastern mudminnow</name>
    <dbReference type="NCBI Taxonomy" id="75934"/>
    <lineage>
        <taxon>Eukaryota</taxon>
        <taxon>Metazoa</taxon>
        <taxon>Chordata</taxon>
        <taxon>Craniata</taxon>
        <taxon>Vertebrata</taxon>
        <taxon>Euteleostomi</taxon>
        <taxon>Actinopterygii</taxon>
        <taxon>Neopterygii</taxon>
        <taxon>Teleostei</taxon>
        <taxon>Protacanthopterygii</taxon>
        <taxon>Esociformes</taxon>
        <taxon>Umbridae</taxon>
        <taxon>Umbra</taxon>
    </lineage>
</organism>
<evidence type="ECO:0000313" key="5">
    <source>
        <dbReference type="Proteomes" id="UP001557470"/>
    </source>
</evidence>
<dbReference type="PANTHER" id="PTHR12306:SF8">
    <property type="entry name" value="LIPID TRANSFERASE CIDEA"/>
    <property type="match status" value="1"/>
</dbReference>
<dbReference type="SMART" id="SM00266">
    <property type="entry name" value="CAD"/>
    <property type="match status" value="1"/>
</dbReference>
<comment type="caution">
    <text evidence="4">The sequence shown here is derived from an EMBL/GenBank/DDBJ whole genome shotgun (WGS) entry which is preliminary data.</text>
</comment>
<sequence length="206" mass="23404">MALLSLHSSVEYAKNLLPDYLVRSVSTVQTTISRHILPQPRPFKVCTQSQRLRRGVMATSLHDLLEQTASAFLLTCQMFSLVLEEDGTLVDAEPFFQSLPTNTKLMVLQNGETWTPVLSRQPKRFEIGKLSFDLYKLNPKDFIGCLTVKASLHEMYTLSYDFKCTRAKDILKSLLHCLVNVVRMAGQLLLCWSTYIMHCIGEDGQD</sequence>
<evidence type="ECO:0000259" key="3">
    <source>
        <dbReference type="PROSITE" id="PS51135"/>
    </source>
</evidence>
<dbReference type="CDD" id="cd01615">
    <property type="entry name" value="CIDE_N"/>
    <property type="match status" value="1"/>
</dbReference>
<dbReference type="PROSITE" id="PS51135">
    <property type="entry name" value="CIDE_N"/>
    <property type="match status" value="1"/>
</dbReference>
<evidence type="ECO:0000256" key="2">
    <source>
        <dbReference type="PROSITE-ProRule" id="PRU00447"/>
    </source>
</evidence>
<keyword evidence="5" id="KW-1185">Reference proteome</keyword>
<dbReference type="Gene3D" id="3.10.20.10">
    <property type="match status" value="1"/>
</dbReference>
<proteinExistence type="predicted"/>
<dbReference type="Proteomes" id="UP001557470">
    <property type="component" value="Unassembled WGS sequence"/>
</dbReference>
<evidence type="ECO:0000256" key="1">
    <source>
        <dbReference type="ARBA" id="ARBA00022703"/>
    </source>
</evidence>
<dbReference type="PANTHER" id="PTHR12306">
    <property type="entry name" value="CELL DEATH ACTIVATOR CIDE"/>
    <property type="match status" value="1"/>
</dbReference>